<accession>A0AAD8LAQ9</accession>
<dbReference type="AlphaFoldDB" id="A0AAD8LAQ9"/>
<sequence length="78" mass="9593">MFHFGHLMVWVMGHAGYDVLLCIHIKLYIYCKKFMSRFELMKTHWLIFICWCILTNFYLNGTKNKILIIKCYFEFLKM</sequence>
<feature type="transmembrane region" description="Helical" evidence="1">
    <location>
        <begin position="6"/>
        <end position="31"/>
    </location>
</feature>
<dbReference type="EMBL" id="JAUHHV010000001">
    <property type="protein sequence ID" value="KAK1435741.1"/>
    <property type="molecule type" value="Genomic_DNA"/>
</dbReference>
<keyword evidence="1" id="KW-1133">Transmembrane helix</keyword>
<reference evidence="2" key="1">
    <citation type="journal article" date="2023" name="bioRxiv">
        <title>Improved chromosome-level genome assembly for marigold (Tagetes erecta).</title>
        <authorList>
            <person name="Jiang F."/>
            <person name="Yuan L."/>
            <person name="Wang S."/>
            <person name="Wang H."/>
            <person name="Xu D."/>
            <person name="Wang A."/>
            <person name="Fan W."/>
        </authorList>
    </citation>
    <scope>NUCLEOTIDE SEQUENCE</scope>
    <source>
        <strain evidence="2">WSJ</strain>
        <tissue evidence="2">Leaf</tissue>
    </source>
</reference>
<comment type="caution">
    <text evidence="2">The sequence shown here is derived from an EMBL/GenBank/DDBJ whole genome shotgun (WGS) entry which is preliminary data.</text>
</comment>
<protein>
    <submittedName>
        <fullName evidence="2">Uncharacterized protein</fullName>
    </submittedName>
</protein>
<keyword evidence="1" id="KW-0812">Transmembrane</keyword>
<keyword evidence="1" id="KW-0472">Membrane</keyword>
<feature type="transmembrane region" description="Helical" evidence="1">
    <location>
        <begin position="43"/>
        <end position="59"/>
    </location>
</feature>
<dbReference type="Proteomes" id="UP001229421">
    <property type="component" value="Unassembled WGS sequence"/>
</dbReference>
<evidence type="ECO:0000313" key="3">
    <source>
        <dbReference type="Proteomes" id="UP001229421"/>
    </source>
</evidence>
<evidence type="ECO:0000256" key="1">
    <source>
        <dbReference type="SAM" id="Phobius"/>
    </source>
</evidence>
<gene>
    <name evidence="2" type="ORF">QVD17_01510</name>
</gene>
<proteinExistence type="predicted"/>
<evidence type="ECO:0000313" key="2">
    <source>
        <dbReference type="EMBL" id="KAK1435741.1"/>
    </source>
</evidence>
<keyword evidence="3" id="KW-1185">Reference proteome</keyword>
<organism evidence="2 3">
    <name type="scientific">Tagetes erecta</name>
    <name type="common">African marigold</name>
    <dbReference type="NCBI Taxonomy" id="13708"/>
    <lineage>
        <taxon>Eukaryota</taxon>
        <taxon>Viridiplantae</taxon>
        <taxon>Streptophyta</taxon>
        <taxon>Embryophyta</taxon>
        <taxon>Tracheophyta</taxon>
        <taxon>Spermatophyta</taxon>
        <taxon>Magnoliopsida</taxon>
        <taxon>eudicotyledons</taxon>
        <taxon>Gunneridae</taxon>
        <taxon>Pentapetalae</taxon>
        <taxon>asterids</taxon>
        <taxon>campanulids</taxon>
        <taxon>Asterales</taxon>
        <taxon>Asteraceae</taxon>
        <taxon>Asteroideae</taxon>
        <taxon>Heliantheae alliance</taxon>
        <taxon>Tageteae</taxon>
        <taxon>Tagetes</taxon>
    </lineage>
</organism>
<name>A0AAD8LAQ9_TARER</name>